<keyword evidence="2" id="KW-1185">Reference proteome</keyword>
<reference evidence="2" key="2">
    <citation type="submission" date="2015-01" db="EMBL/GenBank/DDBJ databases">
        <title>Evolutionary Origins and Diversification of the Mycorrhizal Mutualists.</title>
        <authorList>
            <consortium name="DOE Joint Genome Institute"/>
            <consortium name="Mycorrhizal Genomics Consortium"/>
            <person name="Kohler A."/>
            <person name="Kuo A."/>
            <person name="Nagy L.G."/>
            <person name="Floudas D."/>
            <person name="Copeland A."/>
            <person name="Barry K.W."/>
            <person name="Cichocki N."/>
            <person name="Veneault-Fourrey C."/>
            <person name="LaButti K."/>
            <person name="Lindquist E.A."/>
            <person name="Lipzen A."/>
            <person name="Lundell T."/>
            <person name="Morin E."/>
            <person name="Murat C."/>
            <person name="Riley R."/>
            <person name="Ohm R."/>
            <person name="Sun H."/>
            <person name="Tunlid A."/>
            <person name="Henrissat B."/>
            <person name="Grigoriev I.V."/>
            <person name="Hibbett D.S."/>
            <person name="Martin F."/>
        </authorList>
    </citation>
    <scope>NUCLEOTIDE SEQUENCE [LARGE SCALE GENOMIC DNA]</scope>
    <source>
        <strain evidence="2">441</strain>
    </source>
</reference>
<dbReference type="Proteomes" id="UP000054018">
    <property type="component" value="Unassembled WGS sequence"/>
</dbReference>
<dbReference type="EMBL" id="KN833817">
    <property type="protein sequence ID" value="KIK17873.1"/>
    <property type="molecule type" value="Genomic_DNA"/>
</dbReference>
<evidence type="ECO:0000313" key="1">
    <source>
        <dbReference type="EMBL" id="KIK17873.1"/>
    </source>
</evidence>
<sequence length="92" mass="10366">MQVVKSSTATKRILLVSWAANACSKDAEHKAIQSRVGSNRSTEGQSKTGHLPHFLPFLDLYTDEIGSDIFFFVDRNNHRLPEATWRPSETGY</sequence>
<organism evidence="1 2">
    <name type="scientific">Pisolithus microcarpus 441</name>
    <dbReference type="NCBI Taxonomy" id="765257"/>
    <lineage>
        <taxon>Eukaryota</taxon>
        <taxon>Fungi</taxon>
        <taxon>Dikarya</taxon>
        <taxon>Basidiomycota</taxon>
        <taxon>Agaricomycotina</taxon>
        <taxon>Agaricomycetes</taxon>
        <taxon>Agaricomycetidae</taxon>
        <taxon>Boletales</taxon>
        <taxon>Sclerodermatineae</taxon>
        <taxon>Pisolithaceae</taxon>
        <taxon>Pisolithus</taxon>
    </lineage>
</organism>
<evidence type="ECO:0000313" key="2">
    <source>
        <dbReference type="Proteomes" id="UP000054018"/>
    </source>
</evidence>
<accession>A0A0C9ZD56</accession>
<gene>
    <name evidence="1" type="ORF">PISMIDRAFT_211035</name>
</gene>
<reference evidence="1 2" key="1">
    <citation type="submission" date="2014-04" db="EMBL/GenBank/DDBJ databases">
        <authorList>
            <consortium name="DOE Joint Genome Institute"/>
            <person name="Kuo A."/>
            <person name="Kohler A."/>
            <person name="Costa M.D."/>
            <person name="Nagy L.G."/>
            <person name="Floudas D."/>
            <person name="Copeland A."/>
            <person name="Barry K.W."/>
            <person name="Cichocki N."/>
            <person name="Veneault-Fourrey C."/>
            <person name="LaButti K."/>
            <person name="Lindquist E.A."/>
            <person name="Lipzen A."/>
            <person name="Lundell T."/>
            <person name="Morin E."/>
            <person name="Murat C."/>
            <person name="Sun H."/>
            <person name="Tunlid A."/>
            <person name="Henrissat B."/>
            <person name="Grigoriev I.V."/>
            <person name="Hibbett D.S."/>
            <person name="Martin F."/>
            <person name="Nordberg H.P."/>
            <person name="Cantor M.N."/>
            <person name="Hua S.X."/>
        </authorList>
    </citation>
    <scope>NUCLEOTIDE SEQUENCE [LARGE SCALE GENOMIC DNA]</scope>
    <source>
        <strain evidence="1 2">441</strain>
    </source>
</reference>
<proteinExistence type="predicted"/>
<protein>
    <submittedName>
        <fullName evidence="1">Uncharacterized protein</fullName>
    </submittedName>
</protein>
<name>A0A0C9ZD56_9AGAM</name>
<dbReference type="AlphaFoldDB" id="A0A0C9ZD56"/>
<dbReference type="HOGENOM" id="CLU_2414133_0_0_1"/>